<keyword evidence="3 8" id="KW-0812">Transmembrane</keyword>
<evidence type="ECO:0000256" key="3">
    <source>
        <dbReference type="ARBA" id="ARBA00022692"/>
    </source>
</evidence>
<gene>
    <name evidence="11" type="ORF">BHC46_06155</name>
</gene>
<keyword evidence="6 8" id="KW-1133">Transmembrane helix</keyword>
<evidence type="ECO:0000256" key="6">
    <source>
        <dbReference type="ARBA" id="ARBA00022989"/>
    </source>
</evidence>
<evidence type="ECO:0000313" key="11">
    <source>
        <dbReference type="EMBL" id="PIT47971.1"/>
    </source>
</evidence>
<evidence type="ECO:0000256" key="8">
    <source>
        <dbReference type="SAM" id="Phobius"/>
    </source>
</evidence>
<evidence type="ECO:0000313" key="12">
    <source>
        <dbReference type="Proteomes" id="UP000229970"/>
    </source>
</evidence>
<dbReference type="InterPro" id="IPR003593">
    <property type="entry name" value="AAA+_ATPase"/>
</dbReference>
<keyword evidence="2" id="KW-1003">Cell membrane</keyword>
<evidence type="ECO:0000256" key="4">
    <source>
        <dbReference type="ARBA" id="ARBA00022741"/>
    </source>
</evidence>
<dbReference type="Proteomes" id="UP000229970">
    <property type="component" value="Unassembled WGS sequence"/>
</dbReference>
<feature type="domain" description="ABC transmembrane type-1" evidence="10">
    <location>
        <begin position="35"/>
        <end position="315"/>
    </location>
</feature>
<feature type="transmembrane region" description="Helical" evidence="8">
    <location>
        <begin position="173"/>
        <end position="193"/>
    </location>
</feature>
<dbReference type="PANTHER" id="PTHR24221:SF654">
    <property type="entry name" value="ATP-BINDING CASSETTE SUB-FAMILY B MEMBER 6"/>
    <property type="match status" value="1"/>
</dbReference>
<proteinExistence type="predicted"/>
<feature type="transmembrane region" description="Helical" evidence="8">
    <location>
        <begin position="286"/>
        <end position="307"/>
    </location>
</feature>
<dbReference type="Gene3D" id="1.20.1560.10">
    <property type="entry name" value="ABC transporter type 1, transmembrane domain"/>
    <property type="match status" value="1"/>
</dbReference>
<dbReference type="Pfam" id="PF00005">
    <property type="entry name" value="ABC_tran"/>
    <property type="match status" value="1"/>
</dbReference>
<dbReference type="InterPro" id="IPR011527">
    <property type="entry name" value="ABC1_TM_dom"/>
</dbReference>
<evidence type="ECO:0000256" key="5">
    <source>
        <dbReference type="ARBA" id="ARBA00022840"/>
    </source>
</evidence>
<dbReference type="PROSITE" id="PS50929">
    <property type="entry name" value="ABC_TM1F"/>
    <property type="match status" value="1"/>
</dbReference>
<evidence type="ECO:0000259" key="9">
    <source>
        <dbReference type="PROSITE" id="PS50893"/>
    </source>
</evidence>
<dbReference type="EMBL" id="MEIP01000014">
    <property type="protein sequence ID" value="PIT47971.1"/>
    <property type="molecule type" value="Genomic_DNA"/>
</dbReference>
<comment type="caution">
    <text evidence="11">The sequence shown here is derived from an EMBL/GenBank/DDBJ whole genome shotgun (WGS) entry which is preliminary data.</text>
</comment>
<dbReference type="InterPro" id="IPR017871">
    <property type="entry name" value="ABC_transporter-like_CS"/>
</dbReference>
<dbReference type="Gene3D" id="3.40.50.300">
    <property type="entry name" value="P-loop containing nucleotide triphosphate hydrolases"/>
    <property type="match status" value="1"/>
</dbReference>
<evidence type="ECO:0000256" key="2">
    <source>
        <dbReference type="ARBA" id="ARBA00022475"/>
    </source>
</evidence>
<evidence type="ECO:0000259" key="10">
    <source>
        <dbReference type="PROSITE" id="PS50929"/>
    </source>
</evidence>
<dbReference type="GO" id="GO:0005524">
    <property type="term" value="F:ATP binding"/>
    <property type="evidence" value="ECO:0007669"/>
    <property type="project" value="UniProtKB-KW"/>
</dbReference>
<dbReference type="SMART" id="SM00382">
    <property type="entry name" value="AAA"/>
    <property type="match status" value="1"/>
</dbReference>
<accession>A0A2N9XI16</accession>
<protein>
    <recommendedName>
        <fullName evidence="13">Thiol reductant ABC exporter subunit CydC</fullName>
    </recommendedName>
</protein>
<dbReference type="InterPro" id="IPR003439">
    <property type="entry name" value="ABC_transporter-like_ATP-bd"/>
</dbReference>
<keyword evidence="5" id="KW-0067">ATP-binding</keyword>
<feature type="transmembrane region" description="Helical" evidence="8">
    <location>
        <begin position="24"/>
        <end position="51"/>
    </location>
</feature>
<dbReference type="PROSITE" id="PS00211">
    <property type="entry name" value="ABC_TRANSPORTER_1"/>
    <property type="match status" value="1"/>
</dbReference>
<evidence type="ECO:0000256" key="7">
    <source>
        <dbReference type="ARBA" id="ARBA00023136"/>
    </source>
</evidence>
<reference evidence="11 12" key="1">
    <citation type="journal article" date="2017" name="MBio">
        <title>Type VI secretion-mediated competition in the bee gut microbiome.</title>
        <authorList>
            <person name="Steele M.I."/>
            <person name="Kwong W.K."/>
            <person name="Powell J.E."/>
            <person name="Whiteley M."/>
            <person name="Moran N.A."/>
        </authorList>
    </citation>
    <scope>NUCLEOTIDE SEQUENCE [LARGE SCALE GENOMIC DNA]</scope>
    <source>
        <strain evidence="11 12">Ruf1-X</strain>
    </source>
</reference>
<name>A0A2N9XI16_9NEIS</name>
<dbReference type="AlphaFoldDB" id="A0A2N9XI16"/>
<dbReference type="GO" id="GO:0016887">
    <property type="term" value="F:ATP hydrolysis activity"/>
    <property type="evidence" value="ECO:0007669"/>
    <property type="project" value="InterPro"/>
</dbReference>
<sequence length="552" mass="60259">MKHYHLLWSGQQLKLSNLLLSRKGVWMLAWLLGQATAIASIALLALSGWFITAAGLAGVVNLATAYTFNYFTPAGIIRLLAIVRTAGRYGERLGSHDAVLGLLADLRSSLFARLATGKQQQSASLRQMHRLLSDIELLNNWPLSVVLPWLWALIMLLCILGLTSIVANGLLALYLGIPLLLATVLIPAVAVWYGQSWGRQQAAQAEQRRSALLQPLEALTALLQWQQWPRFATAFLAEDRIYVHEQLRQQQLAGKVVLLQQVCLAVTAAMLLWQGSTLSGNGTLSVAMLLALLLAVFGFAELVLVLGMDMMTYGLCRAACVRLNAIVPAQTLEECAKQVLPVRLHLQARGISARWPDALNGAENVNFDVINGDILLLQGASGAGKSTLLSVLADELQPASGKLYCNQQPFSAWQWQGQIAYLAQQLDIFDLTLAENLRLGKAEATDDELWAVLTDVGLAVWAENQPEKLDTPLGEYGAAVSGGQARRIALARLLLRPYALMILDEPFAGIDEHTQMALASMLRRHQQHGILIVASHQLNPWPDAQVLHIGGS</sequence>
<dbReference type="InterPro" id="IPR039421">
    <property type="entry name" value="Type_1_exporter"/>
</dbReference>
<feature type="transmembrane region" description="Helical" evidence="8">
    <location>
        <begin position="146"/>
        <end position="167"/>
    </location>
</feature>
<keyword evidence="7 8" id="KW-0472">Membrane</keyword>
<comment type="subcellular location">
    <subcellularLocation>
        <location evidence="1">Cell membrane</location>
        <topology evidence="1">Multi-pass membrane protein</topology>
    </subcellularLocation>
</comment>
<dbReference type="PROSITE" id="PS50893">
    <property type="entry name" value="ABC_TRANSPORTER_2"/>
    <property type="match status" value="1"/>
</dbReference>
<dbReference type="InterPro" id="IPR027417">
    <property type="entry name" value="P-loop_NTPase"/>
</dbReference>
<dbReference type="SUPFAM" id="SSF52540">
    <property type="entry name" value="P-loop containing nucleoside triphosphate hydrolases"/>
    <property type="match status" value="1"/>
</dbReference>
<dbReference type="GO" id="GO:0005886">
    <property type="term" value="C:plasma membrane"/>
    <property type="evidence" value="ECO:0007669"/>
    <property type="project" value="UniProtKB-SubCell"/>
</dbReference>
<feature type="transmembrane region" description="Helical" evidence="8">
    <location>
        <begin position="63"/>
        <end position="83"/>
    </location>
</feature>
<organism evidence="11 12">
    <name type="scientific">Snodgrassella alvi</name>
    <dbReference type="NCBI Taxonomy" id="1196083"/>
    <lineage>
        <taxon>Bacteria</taxon>
        <taxon>Pseudomonadati</taxon>
        <taxon>Pseudomonadota</taxon>
        <taxon>Betaproteobacteria</taxon>
        <taxon>Neisseriales</taxon>
        <taxon>Neisseriaceae</taxon>
        <taxon>Snodgrassella</taxon>
    </lineage>
</organism>
<dbReference type="InterPro" id="IPR036640">
    <property type="entry name" value="ABC1_TM_sf"/>
</dbReference>
<dbReference type="PANTHER" id="PTHR24221">
    <property type="entry name" value="ATP-BINDING CASSETTE SUB-FAMILY B"/>
    <property type="match status" value="1"/>
</dbReference>
<feature type="transmembrane region" description="Helical" evidence="8">
    <location>
        <begin position="256"/>
        <end position="274"/>
    </location>
</feature>
<dbReference type="SUPFAM" id="SSF90123">
    <property type="entry name" value="ABC transporter transmembrane region"/>
    <property type="match status" value="1"/>
</dbReference>
<evidence type="ECO:0000256" key="1">
    <source>
        <dbReference type="ARBA" id="ARBA00004651"/>
    </source>
</evidence>
<feature type="domain" description="ABC transporter" evidence="9">
    <location>
        <begin position="346"/>
        <end position="546"/>
    </location>
</feature>
<dbReference type="GO" id="GO:0140359">
    <property type="term" value="F:ABC-type transporter activity"/>
    <property type="evidence" value="ECO:0007669"/>
    <property type="project" value="InterPro"/>
</dbReference>
<evidence type="ECO:0008006" key="13">
    <source>
        <dbReference type="Google" id="ProtNLM"/>
    </source>
</evidence>
<keyword evidence="4" id="KW-0547">Nucleotide-binding</keyword>